<dbReference type="GO" id="GO:0003720">
    <property type="term" value="F:telomerase activity"/>
    <property type="evidence" value="ECO:0007669"/>
    <property type="project" value="InterPro"/>
</dbReference>
<comment type="catalytic activity">
    <reaction evidence="14 15">
        <text>DNA(n) + a 2'-deoxyribonucleoside 5'-triphosphate = DNA(n+1) + diphosphate</text>
        <dbReference type="Rhea" id="RHEA:22508"/>
        <dbReference type="Rhea" id="RHEA-COMP:17339"/>
        <dbReference type="Rhea" id="RHEA-COMP:17340"/>
        <dbReference type="ChEBI" id="CHEBI:33019"/>
        <dbReference type="ChEBI" id="CHEBI:61560"/>
        <dbReference type="ChEBI" id="CHEBI:173112"/>
        <dbReference type="EC" id="2.7.7.49"/>
    </reaction>
</comment>
<evidence type="ECO:0000256" key="8">
    <source>
        <dbReference type="ARBA" id="ARBA00022842"/>
    </source>
</evidence>
<evidence type="ECO:0000313" key="19">
    <source>
        <dbReference type="Proteomes" id="UP000694620"/>
    </source>
</evidence>
<evidence type="ECO:0000256" key="5">
    <source>
        <dbReference type="ARBA" id="ARBA00022679"/>
    </source>
</evidence>
<keyword evidence="5 15" id="KW-0808">Transferase</keyword>
<dbReference type="GeneID" id="114664019"/>
<evidence type="ECO:0000256" key="14">
    <source>
        <dbReference type="ARBA" id="ARBA00048173"/>
    </source>
</evidence>
<dbReference type="FunFam" id="1.10.357.90:FF:000001">
    <property type="entry name" value="Telomerase reverse transcriptase"/>
    <property type="match status" value="1"/>
</dbReference>
<dbReference type="Gene3D" id="1.10.132.70">
    <property type="match status" value="1"/>
</dbReference>
<dbReference type="InterPro" id="IPR003545">
    <property type="entry name" value="Telomerase_RT"/>
</dbReference>
<comment type="similarity">
    <text evidence="1 15">Belongs to the reverse transcriptase family. Telomerase subfamily.</text>
</comment>
<organism evidence="18 19">
    <name type="scientific">Erpetoichthys calabaricus</name>
    <name type="common">Rope fish</name>
    <name type="synonym">Calamoichthys calabaricus</name>
    <dbReference type="NCBI Taxonomy" id="27687"/>
    <lineage>
        <taxon>Eukaryota</taxon>
        <taxon>Metazoa</taxon>
        <taxon>Chordata</taxon>
        <taxon>Craniata</taxon>
        <taxon>Vertebrata</taxon>
        <taxon>Euteleostomi</taxon>
        <taxon>Actinopterygii</taxon>
        <taxon>Polypteriformes</taxon>
        <taxon>Polypteridae</taxon>
        <taxon>Erpetoichthys</taxon>
    </lineage>
</organism>
<dbReference type="Pfam" id="PF21399">
    <property type="entry name" value="TERT_C"/>
    <property type="match status" value="1"/>
</dbReference>
<dbReference type="Pfam" id="PF11474">
    <property type="entry name" value="TEN_TERT"/>
    <property type="match status" value="1"/>
</dbReference>
<keyword evidence="8 15" id="KW-0460">Magnesium</keyword>
<evidence type="ECO:0000256" key="7">
    <source>
        <dbReference type="ARBA" id="ARBA00022723"/>
    </source>
</evidence>
<dbReference type="PROSITE" id="PS50878">
    <property type="entry name" value="RT_POL"/>
    <property type="match status" value="1"/>
</dbReference>
<evidence type="ECO:0000256" key="4">
    <source>
        <dbReference type="ARBA" id="ARBA00022454"/>
    </source>
</evidence>
<dbReference type="InterPro" id="IPR000477">
    <property type="entry name" value="RT_dom"/>
</dbReference>
<dbReference type="GeneTree" id="ENSGT00390000018531"/>
<dbReference type="Proteomes" id="UP000694620">
    <property type="component" value="Chromosome 13"/>
</dbReference>
<reference evidence="18" key="2">
    <citation type="submission" date="2025-08" db="UniProtKB">
        <authorList>
            <consortium name="Ensembl"/>
        </authorList>
    </citation>
    <scope>IDENTIFICATION</scope>
</reference>
<comment type="subcellular location">
    <subcellularLocation>
        <location evidence="15">Nucleus</location>
    </subcellularLocation>
    <subcellularLocation>
        <location evidence="15">Chromosome</location>
        <location evidence="15">Telomere</location>
    </subcellularLocation>
</comment>
<dbReference type="Pfam" id="PF12009">
    <property type="entry name" value="Telomerase_RBD"/>
    <property type="match status" value="1"/>
</dbReference>
<keyword evidence="19" id="KW-1185">Reference proteome</keyword>
<evidence type="ECO:0000256" key="10">
    <source>
        <dbReference type="ARBA" id="ARBA00022918"/>
    </source>
</evidence>
<evidence type="ECO:0000256" key="3">
    <source>
        <dbReference type="ARBA" id="ARBA00016182"/>
    </source>
</evidence>
<proteinExistence type="inferred from homology"/>
<evidence type="ECO:0000256" key="12">
    <source>
        <dbReference type="ARBA" id="ARBA00023274"/>
    </source>
</evidence>
<name>A0A8C4SN46_ERPCA</name>
<dbReference type="GO" id="GO:0007004">
    <property type="term" value="P:telomere maintenance via telomerase"/>
    <property type="evidence" value="ECO:0007669"/>
    <property type="project" value="TreeGrafter"/>
</dbReference>
<evidence type="ECO:0000256" key="13">
    <source>
        <dbReference type="ARBA" id="ARBA00032044"/>
    </source>
</evidence>
<evidence type="ECO:0000256" key="6">
    <source>
        <dbReference type="ARBA" id="ARBA00022695"/>
    </source>
</evidence>
<keyword evidence="10 15" id="KW-0695">RNA-directed DNA polymerase</keyword>
<dbReference type="RefSeq" id="XP_028673824.1">
    <property type="nucleotide sequence ID" value="XM_028817991.2"/>
</dbReference>
<dbReference type="InterPro" id="IPR043502">
    <property type="entry name" value="DNA/RNA_pol_sf"/>
</dbReference>
<feature type="domain" description="Reverse transcriptase" evidence="17">
    <location>
        <begin position="719"/>
        <end position="1054"/>
    </location>
</feature>
<keyword evidence="11 15" id="KW-0539">Nucleus</keyword>
<dbReference type="Ensembl" id="ENSECRT00000019046.1">
    <property type="protein sequence ID" value="ENSECRP00000018670.1"/>
    <property type="gene ID" value="ENSECRG00000012478.1"/>
</dbReference>
<feature type="region of interest" description="Disordered" evidence="16">
    <location>
        <begin position="372"/>
        <end position="405"/>
    </location>
</feature>
<evidence type="ECO:0000256" key="1">
    <source>
        <dbReference type="ARBA" id="ARBA00008001"/>
    </source>
</evidence>
<comment type="function">
    <text evidence="15">Telomerase is a ribonucleoprotein enzyme essential for the replication of chromosome termini in most eukaryotes. It elongates telomeres. It is a reverse transcriptase that adds simple sequence repeats to chromosome ends by copying a template sequence within the RNA component of the enzyme.</text>
</comment>
<gene>
    <name evidence="18" type="primary">TERT</name>
    <name evidence="18" type="synonym">tert</name>
</gene>
<dbReference type="GO" id="GO:0070034">
    <property type="term" value="F:telomerase RNA binding"/>
    <property type="evidence" value="ECO:0007669"/>
    <property type="project" value="TreeGrafter"/>
</dbReference>
<dbReference type="AlphaFoldDB" id="A0A8C4SN46"/>
<feature type="compositionally biased region" description="Polar residues" evidence="16">
    <location>
        <begin position="381"/>
        <end position="399"/>
    </location>
</feature>
<dbReference type="PRINTS" id="PR01365">
    <property type="entry name" value="TELOMERASERT"/>
</dbReference>
<protein>
    <recommendedName>
        <fullName evidence="3 15">Telomerase reverse transcriptase</fullName>
        <ecNumber evidence="2 15">2.7.7.49</ecNumber>
    </recommendedName>
    <alternativeName>
        <fullName evidence="13 15">Telomerase catalytic subunit</fullName>
    </alternativeName>
</protein>
<dbReference type="OrthoDB" id="289721at2759"/>
<dbReference type="Gene3D" id="1.10.357.90">
    <property type="match status" value="1"/>
</dbReference>
<reference evidence="18" key="1">
    <citation type="submission" date="2021-06" db="EMBL/GenBank/DDBJ databases">
        <authorList>
            <consortium name="Wellcome Sanger Institute Data Sharing"/>
        </authorList>
    </citation>
    <scope>NUCLEOTIDE SEQUENCE [LARGE SCALE GENOMIC DNA]</scope>
</reference>
<dbReference type="PANTHER" id="PTHR12066">
    <property type="entry name" value="TELOMERASE REVERSE TRANSCRIPTASE"/>
    <property type="match status" value="1"/>
</dbReference>
<dbReference type="GO" id="GO:0042162">
    <property type="term" value="F:telomeric DNA binding"/>
    <property type="evidence" value="ECO:0007669"/>
    <property type="project" value="TreeGrafter"/>
</dbReference>
<accession>A0A8C4SN46</accession>
<keyword evidence="7 15" id="KW-0479">Metal-binding</keyword>
<evidence type="ECO:0000256" key="9">
    <source>
        <dbReference type="ARBA" id="ARBA00022895"/>
    </source>
</evidence>
<evidence type="ECO:0000259" key="17">
    <source>
        <dbReference type="PROSITE" id="PS50878"/>
    </source>
</evidence>
<evidence type="ECO:0000256" key="2">
    <source>
        <dbReference type="ARBA" id="ARBA00012493"/>
    </source>
</evidence>
<dbReference type="InterPro" id="IPR021891">
    <property type="entry name" value="Telomerase_RBD"/>
</dbReference>
<dbReference type="PANTHER" id="PTHR12066:SF0">
    <property type="entry name" value="TELOMERASE REVERSE TRANSCRIPTASE"/>
    <property type="match status" value="1"/>
</dbReference>
<evidence type="ECO:0000256" key="16">
    <source>
        <dbReference type="SAM" id="MobiDB-lite"/>
    </source>
</evidence>
<dbReference type="GO" id="GO:0000781">
    <property type="term" value="C:chromosome, telomeric region"/>
    <property type="evidence" value="ECO:0007669"/>
    <property type="project" value="UniProtKB-SubCell"/>
</dbReference>
<dbReference type="Pfam" id="PF00078">
    <property type="entry name" value="RVT_1"/>
    <property type="match status" value="1"/>
</dbReference>
<dbReference type="SMART" id="SM00975">
    <property type="entry name" value="Telomerase_RBD"/>
    <property type="match status" value="1"/>
</dbReference>
<dbReference type="CDD" id="cd01648">
    <property type="entry name" value="TERT"/>
    <property type="match status" value="1"/>
</dbReference>
<dbReference type="EC" id="2.7.7.49" evidence="2 15"/>
<keyword evidence="9 15" id="KW-0779">Telomere</keyword>
<dbReference type="GO" id="GO:0046872">
    <property type="term" value="F:metal ion binding"/>
    <property type="evidence" value="ECO:0007669"/>
    <property type="project" value="UniProtKB-KW"/>
</dbReference>
<evidence type="ECO:0000256" key="11">
    <source>
        <dbReference type="ARBA" id="ARBA00023242"/>
    </source>
</evidence>
<keyword evidence="12" id="KW-0687">Ribonucleoprotein</keyword>
<dbReference type="SUPFAM" id="SSF56672">
    <property type="entry name" value="DNA/RNA polymerases"/>
    <property type="match status" value="1"/>
</dbReference>
<reference evidence="18" key="3">
    <citation type="submission" date="2025-09" db="UniProtKB">
        <authorList>
            <consortium name="Ensembl"/>
        </authorList>
    </citation>
    <scope>IDENTIFICATION</scope>
</reference>
<dbReference type="GO" id="GO:0000333">
    <property type="term" value="C:telomerase catalytic core complex"/>
    <property type="evidence" value="ECO:0007669"/>
    <property type="project" value="TreeGrafter"/>
</dbReference>
<evidence type="ECO:0000256" key="15">
    <source>
        <dbReference type="RuleBase" id="RU365061"/>
    </source>
</evidence>
<keyword evidence="4 15" id="KW-0158">Chromosome</keyword>
<dbReference type="CTD" id="7015"/>
<keyword evidence="6 15" id="KW-0548">Nucleotidyltransferase</keyword>
<dbReference type="InterPro" id="IPR049139">
    <property type="entry name" value="TERT_C"/>
</dbReference>
<dbReference type="InterPro" id="IPR049915">
    <property type="entry name" value="TERT_TEN"/>
</dbReference>
<sequence length="1251" mass="143641">MALSSTKEFEVLVGTLKTAYSHVDGLECFLQRNQCLEVVRHGDSAKYKKFLHSTLVCTTEDTKKLPQPPCMQQLSSQREVVSRILQRLCAKGKKNVLAFGYSSIGETSSVHVKFAPSICSYQPNTTTVMMGSSTLWETLLSRVGDDVMMHLLEHCSLFTVSPPSSCFQICGVPFYSLLSSGSLASFRCVRQRPVNAKCNVLSKLLKSRVGFYKRKSVRIQRQEIKNVYSLPPFFTEKNQEITVNRQLKRGLNTGLYPPAKKLKVEHIHHLTSHSSGHGVELLLCKEGSVSPGYLSDLLSVPVTEDAVSKDFKAPSTTSAASNIADGPSVVEMSDGLQQESRFTVISAKMCEEASEKTDCDKSSFAISDCKSTTETSKTEQKNNQSRVPNTVQVDKSSNVLKKERKTPTQSNFLSTVYIKRQHMLYSSSCFIKNLNKSSLLSQVPNFKAHGKWLVETVFLRSSLYEDQDVKKRPDNYWEKRNMPKRYWHMRGLFQQFLKRDKRCPYFELLKKNCPIKPSFDKLSSPRSVVTHDSSPVLFPDDVKEGGLQENKLTSPRRNRMEDLEELLLQYTLPWKVYTFVRECLHFVVPQQLWGSNHNKCRFLKNVKKVVFMGRFDKLSLQELMWKMRVNDCTWIKLNKEAPVHAGEHRYRETILAKFLFWLMETFVVLLLKSFFYITETAFQKNSLRFYRKIIWKQLQNIAIRKHLEKVQLQPLSKEELTQMQKQNCGLVVSRLRFIPKRNGMRPIVKMGKALVVQSHIYETSRKKISYFNNQLRKLHSVLKYECKKRPSLLGSSVFGMDDIYKALRTFAQERKNHHPSVPHYYFVKADVIGAYDSLPHKKLLEIISNVINPAIEENYYVRRYAVTWTDSFGQIRKSFRREVYNLMDFLPSMSLFTTHLQNDKSFRNSVLVEQGLTMNESAKDLLEFFKQMLLNNVLKIGSRTYVQRCGIPQGSVISTLLCSLCYGDMESKFFTRLQKSGLLLRLVDDFLLITPNVQEAKQFLRSLVTGIPEYGCAISPRKTVVNFPVDDVPDCAEARQLPAIALFPWCGLLLDTRTVEVFCDYGNYSGRSIRLTLTLGSCSNAGQNMKRKLLSILKLKCHTIYFDLQINSHLTIYINIYKTFLLQAYRFHACVRSLPFGEKVQSNPHFFLTVISEMPPCCYSIVRLSNKGICLGSRDATGILPFEAVQWLCYKAFITKLARHKSVYKPLLGPLKSSKILLQRKLKFDTLQLLKRITDPALPQDLAEIKD</sequence>
<evidence type="ECO:0000313" key="18">
    <source>
        <dbReference type="Ensembl" id="ENSECRP00000018670.1"/>
    </source>
</evidence>